<evidence type="ECO:0000313" key="2">
    <source>
        <dbReference type="Proteomes" id="UP000062833"/>
    </source>
</evidence>
<dbReference type="AlphaFoldDB" id="A0A0M4RAA5"/>
<protein>
    <submittedName>
        <fullName evidence="1">Uncharacterized protein</fullName>
    </submittedName>
</protein>
<reference evidence="2" key="1">
    <citation type="submission" date="2015-09" db="EMBL/GenBank/DDBJ databases">
        <title>Complete genome of Arthrobacter alpinus strain R3.8.</title>
        <authorList>
            <person name="See-Too W.S."/>
            <person name="Chan K.G."/>
        </authorList>
    </citation>
    <scope>NUCLEOTIDE SEQUENCE [LARGE SCALE GENOMIC DNA]</scope>
    <source>
        <strain evidence="2">R3.8</strain>
    </source>
</reference>
<dbReference type="OrthoDB" id="4734201at2"/>
<keyword evidence="2" id="KW-1185">Reference proteome</keyword>
<organism evidence="1 2">
    <name type="scientific">Arthrobacter alpinus</name>
    <dbReference type="NCBI Taxonomy" id="656366"/>
    <lineage>
        <taxon>Bacteria</taxon>
        <taxon>Bacillati</taxon>
        <taxon>Actinomycetota</taxon>
        <taxon>Actinomycetes</taxon>
        <taxon>Micrococcales</taxon>
        <taxon>Micrococcaceae</taxon>
        <taxon>Arthrobacter</taxon>
    </lineage>
</organism>
<dbReference type="Proteomes" id="UP000062833">
    <property type="component" value="Chromosome"/>
</dbReference>
<evidence type="ECO:0000313" key="1">
    <source>
        <dbReference type="EMBL" id="ALE91743.1"/>
    </source>
</evidence>
<proteinExistence type="predicted"/>
<accession>A0A0M4RAA5</accession>
<dbReference type="RefSeq" id="WP_062005990.1">
    <property type="nucleotide sequence ID" value="NZ_CP012677.1"/>
</dbReference>
<gene>
    <name evidence="1" type="ORF">AOC05_04380</name>
</gene>
<sequence>MKKLELCRGLLGVCQLIRPQLLYRTVTGTTPSPGAVVLMRVLGARHVVQALLLAGAGPTTQGVKTWHRCGALVDLAHAATMVALACGDRRWRRPAGIDAALALAFSALEAR</sequence>
<name>A0A0M4RAA5_9MICC</name>
<dbReference type="EMBL" id="CP012677">
    <property type="protein sequence ID" value="ALE91743.1"/>
    <property type="molecule type" value="Genomic_DNA"/>
</dbReference>
<dbReference type="KEGG" id="aaq:AOC05_04380"/>